<dbReference type="Pfam" id="PF00028">
    <property type="entry name" value="Cadherin"/>
    <property type="match status" value="2"/>
</dbReference>
<dbReference type="GO" id="GO:0034332">
    <property type="term" value="P:adherens junction organization"/>
    <property type="evidence" value="ECO:0007669"/>
    <property type="project" value="TreeGrafter"/>
</dbReference>
<dbReference type="InterPro" id="IPR002126">
    <property type="entry name" value="Cadherin-like_dom"/>
</dbReference>
<dbReference type="GO" id="GO:0016477">
    <property type="term" value="P:cell migration"/>
    <property type="evidence" value="ECO:0007669"/>
    <property type="project" value="TreeGrafter"/>
</dbReference>
<feature type="domain" description="Cadherin" evidence="7">
    <location>
        <begin position="365"/>
        <end position="471"/>
    </location>
</feature>
<dbReference type="GeneTree" id="ENSGT00940000164126"/>
<evidence type="ECO:0000256" key="5">
    <source>
        <dbReference type="PROSITE-ProRule" id="PRU00043"/>
    </source>
</evidence>
<proteinExistence type="predicted"/>
<protein>
    <recommendedName>
        <fullName evidence="7">Cadherin domain-containing protein</fullName>
    </recommendedName>
</protein>
<dbReference type="Ensembl" id="ENSLLET00000027810.1">
    <property type="protein sequence ID" value="ENSLLEP00000026768.1"/>
    <property type="gene ID" value="ENSLLEG00000016992.1"/>
</dbReference>
<keyword evidence="2" id="KW-0677">Repeat</keyword>
<dbReference type="CDD" id="cd11304">
    <property type="entry name" value="Cadherin_repeat"/>
    <property type="match status" value="4"/>
</dbReference>
<feature type="domain" description="Cadherin" evidence="7">
    <location>
        <begin position="263"/>
        <end position="363"/>
    </location>
</feature>
<dbReference type="AlphaFoldDB" id="A0A8C5PRW1"/>
<keyword evidence="3 5" id="KW-0106">Calcium</keyword>
<dbReference type="GO" id="GO:0016339">
    <property type="term" value="P:calcium-dependent cell-cell adhesion via plasma membrane cell adhesion molecules"/>
    <property type="evidence" value="ECO:0007669"/>
    <property type="project" value="TreeGrafter"/>
</dbReference>
<evidence type="ECO:0000313" key="8">
    <source>
        <dbReference type="Ensembl" id="ENSLLEP00000026768.1"/>
    </source>
</evidence>
<name>A0A8C5PRW1_9ANUR</name>
<accession>A0A8C5PRW1</accession>
<dbReference type="GO" id="GO:0007043">
    <property type="term" value="P:cell-cell junction assembly"/>
    <property type="evidence" value="ECO:0007669"/>
    <property type="project" value="TreeGrafter"/>
</dbReference>
<feature type="domain" description="Cadherin" evidence="7">
    <location>
        <begin position="578"/>
        <end position="698"/>
    </location>
</feature>
<dbReference type="GO" id="GO:0005912">
    <property type="term" value="C:adherens junction"/>
    <property type="evidence" value="ECO:0007669"/>
    <property type="project" value="TreeGrafter"/>
</dbReference>
<evidence type="ECO:0000256" key="4">
    <source>
        <dbReference type="ARBA" id="ARBA00023136"/>
    </source>
</evidence>
<evidence type="ECO:0000256" key="1">
    <source>
        <dbReference type="ARBA" id="ARBA00004370"/>
    </source>
</evidence>
<evidence type="ECO:0000256" key="6">
    <source>
        <dbReference type="SAM" id="Phobius"/>
    </source>
</evidence>
<dbReference type="GO" id="GO:0005509">
    <property type="term" value="F:calcium ion binding"/>
    <property type="evidence" value="ECO:0007669"/>
    <property type="project" value="UniProtKB-UniRule"/>
</dbReference>
<dbReference type="PROSITE" id="PS50268">
    <property type="entry name" value="CADHERIN_2"/>
    <property type="match status" value="6"/>
</dbReference>
<dbReference type="Proteomes" id="UP000694569">
    <property type="component" value="Unplaced"/>
</dbReference>
<evidence type="ECO:0000259" key="7">
    <source>
        <dbReference type="PROSITE" id="PS50268"/>
    </source>
</evidence>
<keyword evidence="4 6" id="KW-0472">Membrane</keyword>
<dbReference type="PRINTS" id="PR00205">
    <property type="entry name" value="CADHERIN"/>
</dbReference>
<dbReference type="InterPro" id="IPR039808">
    <property type="entry name" value="Cadherin"/>
</dbReference>
<dbReference type="SMART" id="SM00112">
    <property type="entry name" value="CA"/>
    <property type="match status" value="6"/>
</dbReference>
<dbReference type="GO" id="GO:0007156">
    <property type="term" value="P:homophilic cell adhesion via plasma membrane adhesion molecules"/>
    <property type="evidence" value="ECO:0007669"/>
    <property type="project" value="InterPro"/>
</dbReference>
<evidence type="ECO:0000256" key="3">
    <source>
        <dbReference type="ARBA" id="ARBA00022837"/>
    </source>
</evidence>
<evidence type="ECO:0000256" key="2">
    <source>
        <dbReference type="ARBA" id="ARBA00022737"/>
    </source>
</evidence>
<keyword evidence="9" id="KW-1185">Reference proteome</keyword>
<dbReference type="InterPro" id="IPR015919">
    <property type="entry name" value="Cadherin-like_sf"/>
</dbReference>
<feature type="domain" description="Cadherin" evidence="7">
    <location>
        <begin position="148"/>
        <end position="244"/>
    </location>
</feature>
<keyword evidence="6" id="KW-0812">Transmembrane</keyword>
<feature type="transmembrane region" description="Helical" evidence="6">
    <location>
        <begin position="721"/>
        <end position="742"/>
    </location>
</feature>
<feature type="domain" description="Cadherin" evidence="7">
    <location>
        <begin position="472"/>
        <end position="577"/>
    </location>
</feature>
<organism evidence="8 9">
    <name type="scientific">Leptobrachium leishanense</name>
    <name type="common">Leishan spiny toad</name>
    <dbReference type="NCBI Taxonomy" id="445787"/>
    <lineage>
        <taxon>Eukaryota</taxon>
        <taxon>Metazoa</taxon>
        <taxon>Chordata</taxon>
        <taxon>Craniata</taxon>
        <taxon>Vertebrata</taxon>
        <taxon>Euteleostomi</taxon>
        <taxon>Amphibia</taxon>
        <taxon>Batrachia</taxon>
        <taxon>Anura</taxon>
        <taxon>Pelobatoidea</taxon>
        <taxon>Megophryidae</taxon>
        <taxon>Leptobrachium</taxon>
    </lineage>
</organism>
<reference evidence="8" key="1">
    <citation type="submission" date="2025-08" db="UniProtKB">
        <authorList>
            <consortium name="Ensembl"/>
        </authorList>
    </citation>
    <scope>IDENTIFICATION</scope>
</reference>
<dbReference type="GO" id="GO:0044331">
    <property type="term" value="P:cell-cell adhesion mediated by cadherin"/>
    <property type="evidence" value="ECO:0007669"/>
    <property type="project" value="TreeGrafter"/>
</dbReference>
<dbReference type="Gene3D" id="2.60.40.60">
    <property type="entry name" value="Cadherins"/>
    <property type="match status" value="6"/>
</dbReference>
<dbReference type="SUPFAM" id="SSF49313">
    <property type="entry name" value="Cadherin-like"/>
    <property type="match status" value="6"/>
</dbReference>
<dbReference type="GO" id="GO:0008013">
    <property type="term" value="F:beta-catenin binding"/>
    <property type="evidence" value="ECO:0007669"/>
    <property type="project" value="TreeGrafter"/>
</dbReference>
<feature type="domain" description="Cadherin" evidence="7">
    <location>
        <begin position="39"/>
        <end position="143"/>
    </location>
</feature>
<comment type="subcellular location">
    <subcellularLocation>
        <location evidence="1">Membrane</location>
    </subcellularLocation>
</comment>
<evidence type="ECO:0000313" key="9">
    <source>
        <dbReference type="Proteomes" id="UP000694569"/>
    </source>
</evidence>
<sequence>MQHYQGSPITRCRISVEMTILVTWSGQRDTQGVSSVPTVFMPVNVTLPENSPQNTLVTTISALLRDEIVGAPFIVNANPVVHPFTIIPKGGHTWEIITKSSPKLDFEKVPLYILQIITEDIKRTSSTNIIVVEITKVNKAPVFTGTLAVKDAEVYIPENTALSTVIYKVAAKDPDNDILQYRITRGISEFVIDNTGTISTNTLFDYENSTKSYTIAVTISDGILSKSGNIKVGITNVNDNAPSLTCSFSSLTNGTITTQTVSSGSTVSIKLDEELPIGTTVTKCTAHDADLMNDLTFYLDPENIYFSIHKETGTVFIISRMDREAAGFVSVISYGVKVCDGDFKCASISATATIFPINDNPPFCDQYMYSFTRPEPVSKDTVAAVLKCHDTDVPPDDLEYKAASGPLGPGKLFSLTPSHNIQVNDELDYDSSPISSYEMMVTISDSPRSMHTVTATIIVSLTPENNFSPVFDPDKYTFTVRETSKADYDVGGVTATDKDRPNCVRYSIVNGNMDFISRFWIDPISGRIKVLTQPDYETRDSYLLTVEAKDCDPINPRKAQSTVTISIIEENDEAPVCKPSRYTAVIYDNVTSGTNINNFRLSCRDRDSNDTSMRFEIVSGNTNNHFVFDPTHGSPNPKLIVQAPFDFDNGGDMQQRYNLVVNIIDDNVKTGTVENPKIGTVLISVTIARANTPAPPTTNYYQRKGLTIVYKNVNTFDSNAWYVPFIFTLMAVFIAGLVAWAAHLIWKYTNLKAVCQKARSRIPKKKVKTYRPGTKKEQVEMITESVTYEAVFDGEAVDPVTGKSYEYNTKSGARRWKSADSKEGNLNLYDISSVSEAIPPAPTAPAMPAITSS</sequence>
<reference evidence="8" key="2">
    <citation type="submission" date="2025-09" db="UniProtKB">
        <authorList>
            <consortium name="Ensembl"/>
        </authorList>
    </citation>
    <scope>IDENTIFICATION</scope>
</reference>
<dbReference type="GO" id="GO:0045296">
    <property type="term" value="F:cadherin binding"/>
    <property type="evidence" value="ECO:0007669"/>
    <property type="project" value="TreeGrafter"/>
</dbReference>
<dbReference type="PANTHER" id="PTHR24027:SF439">
    <property type="entry name" value="CADHERIN-RELATED FAMILY MEMBER 3"/>
    <property type="match status" value="1"/>
</dbReference>
<dbReference type="GO" id="GO:0000902">
    <property type="term" value="P:cell morphogenesis"/>
    <property type="evidence" value="ECO:0007669"/>
    <property type="project" value="TreeGrafter"/>
</dbReference>
<dbReference type="OrthoDB" id="9047765at2759"/>
<dbReference type="PANTHER" id="PTHR24027">
    <property type="entry name" value="CADHERIN-23"/>
    <property type="match status" value="1"/>
</dbReference>
<dbReference type="GO" id="GO:0016342">
    <property type="term" value="C:catenin complex"/>
    <property type="evidence" value="ECO:0007669"/>
    <property type="project" value="TreeGrafter"/>
</dbReference>
<keyword evidence="6" id="KW-1133">Transmembrane helix</keyword>